<dbReference type="PANTHER" id="PTHR35596">
    <property type="entry name" value="DUF2263 DOMAIN-CONTAINING PROTEIN"/>
    <property type="match status" value="1"/>
</dbReference>
<feature type="domain" description="Microbial-type PARG catalytic" evidence="2">
    <location>
        <begin position="112"/>
        <end position="204"/>
    </location>
</feature>
<accession>A0A0M8N2E5</accession>
<dbReference type="InterPro" id="IPR012664">
    <property type="entry name" value="CHP02452"/>
</dbReference>
<dbReference type="SUPFAM" id="SSF52949">
    <property type="entry name" value="Macro domain-like"/>
    <property type="match status" value="1"/>
</dbReference>
<dbReference type="Pfam" id="PF10021">
    <property type="entry name" value="PARG_cat_microb"/>
    <property type="match status" value="1"/>
</dbReference>
<dbReference type="Proteomes" id="UP000053831">
    <property type="component" value="Unassembled WGS sequence"/>
</dbReference>
<feature type="compositionally biased region" description="Basic and acidic residues" evidence="1">
    <location>
        <begin position="51"/>
        <end position="63"/>
    </location>
</feature>
<dbReference type="InterPro" id="IPR043472">
    <property type="entry name" value="Macro_dom-like"/>
</dbReference>
<dbReference type="InterPro" id="IPR019261">
    <property type="entry name" value="PARG_cat_microbial"/>
</dbReference>
<evidence type="ECO:0000256" key="1">
    <source>
        <dbReference type="SAM" id="MobiDB-lite"/>
    </source>
</evidence>
<feature type="region of interest" description="Disordered" evidence="1">
    <location>
        <begin position="1"/>
        <end position="63"/>
    </location>
</feature>
<evidence type="ECO:0000259" key="2">
    <source>
        <dbReference type="Pfam" id="PF10021"/>
    </source>
</evidence>
<dbReference type="OrthoDB" id="9985428at2759"/>
<sequence>MPKQPKDHQKRLDEYLSSRPSIRPGNQDRDGEDSGPGPGPSKPKATRTLSKRQELIDRGRVDHPQRRSLLDVADETKRVLPGILDQIPGIMAGKSVAYFSDTLPALRAADCPRRTASGRARIRVVNDDTFNAAAALAAARPGGGRVAVLNMASDVVPGGGWEHGAMAQEEELCFRSSLYLSLHARYYPWARTQALYSPDVVVIRGDYASGHGLLVKSSSSSPSSSSTSPLAPKDLPVVGVLSVAALRTPAAKTVAVRRAGGGKDAAVKVVDEQRYADPKAREAAKNKMRLTLRMAAANGHGLLVLGALGCGAFRNPKHDVAHCWLEVLREAEFRGGWWEEVWFAVYDRRREGNFELFEELLGGEEV</sequence>
<keyword evidence="4" id="KW-1185">Reference proteome</keyword>
<evidence type="ECO:0000313" key="4">
    <source>
        <dbReference type="Proteomes" id="UP000053831"/>
    </source>
</evidence>
<dbReference type="STRING" id="150374.A0A0M8N2E5"/>
<dbReference type="AlphaFoldDB" id="A0A0M8N2E5"/>
<proteinExistence type="predicted"/>
<organism evidence="3 4">
    <name type="scientific">Escovopsis weberi</name>
    <dbReference type="NCBI Taxonomy" id="150374"/>
    <lineage>
        <taxon>Eukaryota</taxon>
        <taxon>Fungi</taxon>
        <taxon>Dikarya</taxon>
        <taxon>Ascomycota</taxon>
        <taxon>Pezizomycotina</taxon>
        <taxon>Sordariomycetes</taxon>
        <taxon>Hypocreomycetidae</taxon>
        <taxon>Hypocreales</taxon>
        <taxon>Hypocreaceae</taxon>
        <taxon>Escovopsis</taxon>
    </lineage>
</organism>
<feature type="compositionally biased region" description="Basic and acidic residues" evidence="1">
    <location>
        <begin position="1"/>
        <end position="16"/>
    </location>
</feature>
<comment type="caution">
    <text evidence="3">The sequence shown here is derived from an EMBL/GenBank/DDBJ whole genome shotgun (WGS) entry which is preliminary data.</text>
</comment>
<dbReference type="PANTHER" id="PTHR35596:SF1">
    <property type="entry name" value="MICROBIAL-TYPE PARG CATALYTIC DOMAIN-CONTAINING PROTEIN"/>
    <property type="match status" value="1"/>
</dbReference>
<name>A0A0M8N2E5_ESCWE</name>
<evidence type="ECO:0000313" key="3">
    <source>
        <dbReference type="EMBL" id="KOS21747.1"/>
    </source>
</evidence>
<dbReference type="EMBL" id="LGSR01000006">
    <property type="protein sequence ID" value="KOS21747.1"/>
    <property type="molecule type" value="Genomic_DNA"/>
</dbReference>
<dbReference type="Gene3D" id="3.40.220.10">
    <property type="entry name" value="Leucine Aminopeptidase, subunit E, domain 1"/>
    <property type="match status" value="1"/>
</dbReference>
<gene>
    <name evidence="3" type="ORF">ESCO_001990</name>
</gene>
<reference evidence="3 4" key="1">
    <citation type="submission" date="2015-07" db="EMBL/GenBank/DDBJ databases">
        <title>The genome of the fungus Escovopsis weberi, a specialized disease agent of ant agriculture.</title>
        <authorList>
            <person name="de Man T.J."/>
            <person name="Stajich J.E."/>
            <person name="Kubicek C.P."/>
            <person name="Chenthamara K."/>
            <person name="Atanasova L."/>
            <person name="Druzhinina I.S."/>
            <person name="Birnbaum S."/>
            <person name="Barribeau S.M."/>
            <person name="Teiling C."/>
            <person name="Suen G."/>
            <person name="Currie C."/>
            <person name="Gerardo N.M."/>
        </authorList>
    </citation>
    <scope>NUCLEOTIDE SEQUENCE [LARGE SCALE GENOMIC DNA]</scope>
</reference>
<dbReference type="NCBIfam" id="TIGR02452">
    <property type="entry name" value="TIGR02452 family protein"/>
    <property type="match status" value="2"/>
</dbReference>
<protein>
    <recommendedName>
        <fullName evidence="2">Microbial-type PARG catalytic domain-containing protein</fullName>
    </recommendedName>
</protein>